<protein>
    <submittedName>
        <fullName evidence="1">Uncharacterized protein</fullName>
    </submittedName>
</protein>
<sequence length="143" mass="15897">MNSRTDRGVTTKPTPDLPIDTDTISDTIREVQALGSGPLDLEAMTALHEMLRGHVALLLPPARSDADSLWRGDTAWYQRAARLDGIIREAEQPLSHEPFAALVHVQLLARDCGWLLERHVGANTITRPCWQQQAQASTPERKN</sequence>
<keyword evidence="2" id="KW-1185">Reference proteome</keyword>
<name>A0A0D7CL65_9ACTN</name>
<dbReference type="RefSeq" id="WP_030064749.1">
    <property type="nucleotide sequence ID" value="NZ_JRKI01000026.1"/>
</dbReference>
<dbReference type="AlphaFoldDB" id="A0A0D7CL65"/>
<comment type="caution">
    <text evidence="1">The sequence shown here is derived from an EMBL/GenBank/DDBJ whole genome shotgun (WGS) entry which is preliminary data.</text>
</comment>
<dbReference type="InterPro" id="IPR046300">
    <property type="entry name" value="DUF6415"/>
</dbReference>
<accession>A0A0D7CL65</accession>
<dbReference type="Proteomes" id="UP000032458">
    <property type="component" value="Unassembled WGS sequence"/>
</dbReference>
<evidence type="ECO:0000313" key="2">
    <source>
        <dbReference type="Proteomes" id="UP000032458"/>
    </source>
</evidence>
<dbReference type="EMBL" id="JRKI01000026">
    <property type="protein sequence ID" value="KIZ16816.1"/>
    <property type="molecule type" value="Genomic_DNA"/>
</dbReference>
<organism evidence="1 2">
    <name type="scientific">Streptomyces natalensis ATCC 27448</name>
    <dbReference type="NCBI Taxonomy" id="1240678"/>
    <lineage>
        <taxon>Bacteria</taxon>
        <taxon>Bacillati</taxon>
        <taxon>Actinomycetota</taxon>
        <taxon>Actinomycetes</taxon>
        <taxon>Kitasatosporales</taxon>
        <taxon>Streptomycetaceae</taxon>
        <taxon>Streptomyces</taxon>
    </lineage>
</organism>
<dbReference type="PATRIC" id="fig|1240678.4.peg.3706"/>
<reference evidence="1 2" key="1">
    <citation type="submission" date="2014-09" db="EMBL/GenBank/DDBJ databases">
        <title>Draft genome sequence of Streptomyces natalensis ATCC 27448, producer of the antifungal pimaricin.</title>
        <authorList>
            <person name="Mendes M.V."/>
            <person name="Beites T."/>
            <person name="Pires S."/>
            <person name="Santos C.L."/>
            <person name="Moradas-Ferreira P."/>
        </authorList>
    </citation>
    <scope>NUCLEOTIDE SEQUENCE [LARGE SCALE GENOMIC DNA]</scope>
    <source>
        <strain evidence="1 2">ATCC 27448</strain>
    </source>
</reference>
<dbReference type="Pfam" id="PF19979">
    <property type="entry name" value="DUF6415"/>
    <property type="match status" value="1"/>
</dbReference>
<gene>
    <name evidence="1" type="ORF">SNA_17595</name>
</gene>
<proteinExistence type="predicted"/>
<evidence type="ECO:0000313" key="1">
    <source>
        <dbReference type="EMBL" id="KIZ16816.1"/>
    </source>
</evidence>